<dbReference type="Proteomes" id="UP000821853">
    <property type="component" value="Chromosome 3"/>
</dbReference>
<name>A0A9J6GBH1_HAELO</name>
<dbReference type="EMBL" id="JABSTR010000005">
    <property type="protein sequence ID" value="KAH9371744.1"/>
    <property type="molecule type" value="Genomic_DNA"/>
</dbReference>
<feature type="region of interest" description="Disordered" evidence="1">
    <location>
        <begin position="1"/>
        <end position="36"/>
    </location>
</feature>
<comment type="caution">
    <text evidence="2">The sequence shown here is derived from an EMBL/GenBank/DDBJ whole genome shotgun (WGS) entry which is preliminary data.</text>
</comment>
<dbReference type="OrthoDB" id="10597947at2759"/>
<reference evidence="2 3" key="1">
    <citation type="journal article" date="2020" name="Cell">
        <title>Large-Scale Comparative Analyses of Tick Genomes Elucidate Their Genetic Diversity and Vector Capacities.</title>
        <authorList>
            <consortium name="Tick Genome and Microbiome Consortium (TIGMIC)"/>
            <person name="Jia N."/>
            <person name="Wang J."/>
            <person name="Shi W."/>
            <person name="Du L."/>
            <person name="Sun Y."/>
            <person name="Zhan W."/>
            <person name="Jiang J.F."/>
            <person name="Wang Q."/>
            <person name="Zhang B."/>
            <person name="Ji P."/>
            <person name="Bell-Sakyi L."/>
            <person name="Cui X.M."/>
            <person name="Yuan T.T."/>
            <person name="Jiang B.G."/>
            <person name="Yang W.F."/>
            <person name="Lam T.T."/>
            <person name="Chang Q.C."/>
            <person name="Ding S.J."/>
            <person name="Wang X.J."/>
            <person name="Zhu J.G."/>
            <person name="Ruan X.D."/>
            <person name="Zhao L."/>
            <person name="Wei J.T."/>
            <person name="Ye R.Z."/>
            <person name="Que T.C."/>
            <person name="Du C.H."/>
            <person name="Zhou Y.H."/>
            <person name="Cheng J.X."/>
            <person name="Dai P.F."/>
            <person name="Guo W.B."/>
            <person name="Han X.H."/>
            <person name="Huang E.J."/>
            <person name="Li L.F."/>
            <person name="Wei W."/>
            <person name="Gao Y.C."/>
            <person name="Liu J.Z."/>
            <person name="Shao H.Z."/>
            <person name="Wang X."/>
            <person name="Wang C.C."/>
            <person name="Yang T.C."/>
            <person name="Huo Q.B."/>
            <person name="Li W."/>
            <person name="Chen H.Y."/>
            <person name="Chen S.E."/>
            <person name="Zhou L.G."/>
            <person name="Ni X.B."/>
            <person name="Tian J.H."/>
            <person name="Sheng Y."/>
            <person name="Liu T."/>
            <person name="Pan Y.S."/>
            <person name="Xia L.Y."/>
            <person name="Li J."/>
            <person name="Zhao F."/>
            <person name="Cao W.C."/>
        </authorList>
    </citation>
    <scope>NUCLEOTIDE SEQUENCE [LARGE SCALE GENOMIC DNA]</scope>
    <source>
        <strain evidence="2">HaeL-2018</strain>
    </source>
</reference>
<evidence type="ECO:0000313" key="3">
    <source>
        <dbReference type="Proteomes" id="UP000821853"/>
    </source>
</evidence>
<proteinExistence type="predicted"/>
<dbReference type="VEuPathDB" id="VectorBase:HLOH_062196"/>
<dbReference type="AlphaFoldDB" id="A0A9J6GBH1"/>
<evidence type="ECO:0000256" key="1">
    <source>
        <dbReference type="SAM" id="MobiDB-lite"/>
    </source>
</evidence>
<organism evidence="2 3">
    <name type="scientific">Haemaphysalis longicornis</name>
    <name type="common">Bush tick</name>
    <dbReference type="NCBI Taxonomy" id="44386"/>
    <lineage>
        <taxon>Eukaryota</taxon>
        <taxon>Metazoa</taxon>
        <taxon>Ecdysozoa</taxon>
        <taxon>Arthropoda</taxon>
        <taxon>Chelicerata</taxon>
        <taxon>Arachnida</taxon>
        <taxon>Acari</taxon>
        <taxon>Parasitiformes</taxon>
        <taxon>Ixodida</taxon>
        <taxon>Ixodoidea</taxon>
        <taxon>Ixodidae</taxon>
        <taxon>Haemaphysalinae</taxon>
        <taxon>Haemaphysalis</taxon>
    </lineage>
</organism>
<evidence type="ECO:0000313" key="2">
    <source>
        <dbReference type="EMBL" id="KAH9371744.1"/>
    </source>
</evidence>
<keyword evidence="3" id="KW-1185">Reference proteome</keyword>
<accession>A0A9J6GBH1</accession>
<protein>
    <submittedName>
        <fullName evidence="2">Uncharacterized protein</fullName>
    </submittedName>
</protein>
<sequence length="113" mass="13324">MDPQNHRLGRFKAAPQQRSYNLRGHSKSVRTTQRRPTNETYLEINRMDARLPHLLEAKESILALWKMQRLSIRLRGKVVELNGEISRHSEGLARKQWKEMCALMDERMEVGSR</sequence>
<gene>
    <name evidence="2" type="ORF">HPB48_001990</name>
</gene>